<dbReference type="PANTHER" id="PTHR38664:SF1">
    <property type="entry name" value="SLR0058 PROTEIN"/>
    <property type="match status" value="1"/>
</dbReference>
<evidence type="ECO:0000256" key="1">
    <source>
        <dbReference type="SAM" id="Coils"/>
    </source>
</evidence>
<accession>A0A0M0KIW7</accession>
<dbReference type="PATRIC" id="fig|136160.3.peg.1621"/>
<name>A0A0M0KIW7_ALKHA</name>
<dbReference type="AlphaFoldDB" id="A0A0M0KIW7"/>
<organism evidence="2">
    <name type="scientific">Halalkalibacterium halodurans</name>
    <name type="common">Bacillus halodurans</name>
    <dbReference type="NCBI Taxonomy" id="86665"/>
    <lineage>
        <taxon>Bacteria</taxon>
        <taxon>Bacillati</taxon>
        <taxon>Bacillota</taxon>
        <taxon>Bacilli</taxon>
        <taxon>Bacillales</taxon>
        <taxon>Bacillaceae</taxon>
        <taxon>Halalkalibacterium (ex Joshi et al. 2022)</taxon>
    </lineage>
</organism>
<accession>A0A4Y7WYU7</accession>
<sequence>MREAVRKGMALGLGLAAASKEQAEKIIDELVKKGELSQQESKDFLRELLRRGEESKKELDDKIQSKLKEMLSGLNVATKEEVQALEKRLAQLEKERKQSE</sequence>
<reference evidence="2" key="1">
    <citation type="submission" date="2015-08" db="EMBL/GenBank/DDBJ databases">
        <title>Complete DNA Sequence of Pseudomonas syringae pv. actinidiae, the Causal Agent of Kiwifruit Canker Disease.</title>
        <authorList>
            <person name="Rikkerink E.H.A."/>
            <person name="Fineran P.C."/>
        </authorList>
    </citation>
    <scope>NUCLEOTIDE SEQUENCE</scope>
    <source>
        <strain evidence="2">DSM 13666</strain>
    </source>
</reference>
<protein>
    <submittedName>
        <fullName evidence="2">ATP synthase subunit B</fullName>
    </submittedName>
</protein>
<dbReference type="NCBIfam" id="NF047773">
    <property type="entry name" value="phas_rel_Lepto"/>
    <property type="match status" value="1"/>
</dbReference>
<dbReference type="RefSeq" id="WP_053430827.1">
    <property type="nucleotide sequence ID" value="NZ_CP040441.1"/>
</dbReference>
<comment type="caution">
    <text evidence="2">The sequence shown here is derived from an EMBL/GenBank/DDBJ whole genome shotgun (WGS) entry which is preliminary data.</text>
</comment>
<keyword evidence="1" id="KW-0175">Coiled coil</keyword>
<gene>
    <name evidence="2" type="ORF">AMD02_06570</name>
</gene>
<dbReference type="PANTHER" id="PTHR38664">
    <property type="entry name" value="SLR0058 PROTEIN"/>
    <property type="match status" value="1"/>
</dbReference>
<feature type="coiled-coil region" evidence="1">
    <location>
        <begin position="42"/>
        <end position="95"/>
    </location>
</feature>
<proteinExistence type="predicted"/>
<dbReference type="EMBL" id="LILD01000001">
    <property type="protein sequence ID" value="KOO38552.1"/>
    <property type="molecule type" value="Genomic_DNA"/>
</dbReference>
<evidence type="ECO:0000313" key="2">
    <source>
        <dbReference type="EMBL" id="KOO38552.1"/>
    </source>
</evidence>
<dbReference type="InterPro" id="IPR008769">
    <property type="entry name" value="PhaF_PhaI"/>
</dbReference>
<dbReference type="GeneID" id="87598216"/>